<dbReference type="Proteomes" id="UP000320523">
    <property type="component" value="Unassembled WGS sequence"/>
</dbReference>
<dbReference type="AlphaFoldDB" id="A0A552JGW8"/>
<sequence length="195" mass="22053">MKRAVKRIGRILGVLVIVVFSAFIWFMKRAVKWICRILGVLVIVVFSAFIWFVYSFYKALEPIESIDKYQEVLAVWRGSGLVDHFPSSVPASARNVKFSSFPGHLQGGGYVQIRMELPKAEVKKLFEHATNTAKQYYKDGGNFKDRLPSTSPHTLGKDDGTHPNSQTTTGFSSFMRNPTRRDQAMTGTMGRARAW</sequence>
<evidence type="ECO:0000313" key="3">
    <source>
        <dbReference type="EMBL" id="TRU95033.1"/>
    </source>
</evidence>
<protein>
    <submittedName>
        <fullName evidence="3">Uncharacterized protein</fullName>
    </submittedName>
</protein>
<keyword evidence="2" id="KW-0472">Membrane</keyword>
<reference evidence="3 4" key="1">
    <citation type="submission" date="2019-01" db="EMBL/GenBank/DDBJ databases">
        <title>Coherence of Microcystis species and biogeography revealed through population genomics.</title>
        <authorList>
            <person name="Perez-Carrascal O.M."/>
            <person name="Terrat Y."/>
            <person name="Giani A."/>
            <person name="Fortin N."/>
            <person name="Tromas N."/>
            <person name="Shapiro B.J."/>
        </authorList>
    </citation>
    <scope>NUCLEOTIDE SEQUENCE [LARGE SCALE GENOMIC DNA]</scope>
    <source>
        <strain evidence="3">Mw_QC_S_20081001_S30D</strain>
    </source>
</reference>
<feature type="transmembrane region" description="Helical" evidence="2">
    <location>
        <begin position="33"/>
        <end position="54"/>
    </location>
</feature>
<feature type="compositionally biased region" description="Polar residues" evidence="1">
    <location>
        <begin position="162"/>
        <end position="176"/>
    </location>
</feature>
<comment type="caution">
    <text evidence="3">The sequence shown here is derived from an EMBL/GenBank/DDBJ whole genome shotgun (WGS) entry which is preliminary data.</text>
</comment>
<evidence type="ECO:0000256" key="1">
    <source>
        <dbReference type="SAM" id="MobiDB-lite"/>
    </source>
</evidence>
<keyword evidence="2" id="KW-0812">Transmembrane</keyword>
<accession>A0A552JGW8</accession>
<dbReference type="EMBL" id="SFAT01000145">
    <property type="protein sequence ID" value="TRU95033.1"/>
    <property type="molecule type" value="Genomic_DNA"/>
</dbReference>
<feature type="transmembrane region" description="Helical" evidence="2">
    <location>
        <begin position="7"/>
        <end position="27"/>
    </location>
</feature>
<evidence type="ECO:0000256" key="2">
    <source>
        <dbReference type="SAM" id="Phobius"/>
    </source>
</evidence>
<evidence type="ECO:0000313" key="4">
    <source>
        <dbReference type="Proteomes" id="UP000320523"/>
    </source>
</evidence>
<gene>
    <name evidence="3" type="ORF">EWV75_14585</name>
</gene>
<proteinExistence type="predicted"/>
<name>A0A552JGW8_9CHRO</name>
<feature type="region of interest" description="Disordered" evidence="1">
    <location>
        <begin position="139"/>
        <end position="195"/>
    </location>
</feature>
<organism evidence="3 4">
    <name type="scientific">Microcystis wesenbergii Mw_QC_S_20081001_S30D</name>
    <dbReference type="NCBI Taxonomy" id="2486245"/>
    <lineage>
        <taxon>Bacteria</taxon>
        <taxon>Bacillati</taxon>
        <taxon>Cyanobacteriota</taxon>
        <taxon>Cyanophyceae</taxon>
        <taxon>Oscillatoriophycideae</taxon>
        <taxon>Chroococcales</taxon>
        <taxon>Microcystaceae</taxon>
        <taxon>Microcystis</taxon>
    </lineage>
</organism>
<keyword evidence="2" id="KW-1133">Transmembrane helix</keyword>